<dbReference type="PANTHER" id="PTHR22981:SF81">
    <property type="entry name" value="DEHYDROGENASE, PUTATIVE-RELATED"/>
    <property type="match status" value="1"/>
</dbReference>
<evidence type="ECO:0000256" key="6">
    <source>
        <dbReference type="ARBA" id="ARBA00023027"/>
    </source>
</evidence>
<dbReference type="EC" id="1.1.1.31" evidence="3"/>
<keyword evidence="6" id="KW-0520">NAD</keyword>
<evidence type="ECO:0000256" key="5">
    <source>
        <dbReference type="ARBA" id="ARBA00023002"/>
    </source>
</evidence>
<dbReference type="InterPro" id="IPR002204">
    <property type="entry name" value="3-OH-isobutyrate_DH-rel_CS"/>
</dbReference>
<evidence type="ECO:0000313" key="12">
    <source>
        <dbReference type="Proteomes" id="UP001149954"/>
    </source>
</evidence>
<feature type="active site" evidence="8">
    <location>
        <position position="209"/>
    </location>
</feature>
<reference evidence="11" key="2">
    <citation type="journal article" date="2023" name="IMA Fungus">
        <title>Comparative genomic study of the Penicillium genus elucidates a diverse pangenome and 15 lateral gene transfer events.</title>
        <authorList>
            <person name="Petersen C."/>
            <person name="Sorensen T."/>
            <person name="Nielsen M.R."/>
            <person name="Sondergaard T.E."/>
            <person name="Sorensen J.L."/>
            <person name="Fitzpatrick D.A."/>
            <person name="Frisvad J.C."/>
            <person name="Nielsen K.L."/>
        </authorList>
    </citation>
    <scope>NUCLEOTIDE SEQUENCE</scope>
    <source>
        <strain evidence="11">IBT 29495</strain>
    </source>
</reference>
<dbReference type="Gene3D" id="1.10.1040.10">
    <property type="entry name" value="N-(1-d-carboxylethyl)-l-norvaline Dehydrogenase, domain 2"/>
    <property type="match status" value="1"/>
</dbReference>
<dbReference type="PANTHER" id="PTHR22981">
    <property type="entry name" value="3-HYDROXYISOBUTYRATE DEHYDROGENASE-RELATED"/>
    <property type="match status" value="1"/>
</dbReference>
<protein>
    <recommendedName>
        <fullName evidence="3">3-hydroxyisobutyrate dehydrogenase</fullName>
        <ecNumber evidence="3">1.1.1.31</ecNumber>
    </recommendedName>
</protein>
<comment type="caution">
    <text evidence="11">The sequence shown here is derived from an EMBL/GenBank/DDBJ whole genome shotgun (WGS) entry which is preliminary data.</text>
</comment>
<evidence type="ECO:0000259" key="10">
    <source>
        <dbReference type="Pfam" id="PF14833"/>
    </source>
</evidence>
<keyword evidence="12" id="KW-1185">Reference proteome</keyword>
<dbReference type="Pfam" id="PF14833">
    <property type="entry name" value="NAD_binding_11"/>
    <property type="match status" value="1"/>
</dbReference>
<keyword evidence="5" id="KW-0560">Oxidoreductase</keyword>
<evidence type="ECO:0000256" key="4">
    <source>
        <dbReference type="ARBA" id="ARBA00022456"/>
    </source>
</evidence>
<dbReference type="InterPro" id="IPR036291">
    <property type="entry name" value="NAD(P)-bd_dom_sf"/>
</dbReference>
<dbReference type="InterPro" id="IPR008927">
    <property type="entry name" value="6-PGluconate_DH-like_C_sf"/>
</dbReference>
<gene>
    <name evidence="11" type="ORF">N7463_008619</name>
</gene>
<feature type="domain" description="6-phosphogluconate dehydrogenase NADP-binding" evidence="9">
    <location>
        <begin position="8"/>
        <end position="67"/>
    </location>
</feature>
<dbReference type="Gene3D" id="3.40.50.720">
    <property type="entry name" value="NAD(P)-binding Rossmann-like Domain"/>
    <property type="match status" value="2"/>
</dbReference>
<dbReference type="GO" id="GO:0008442">
    <property type="term" value="F:3-hydroxyisobutyrate dehydrogenase activity"/>
    <property type="evidence" value="ECO:0007669"/>
    <property type="project" value="UniProtKB-EC"/>
</dbReference>
<dbReference type="SUPFAM" id="SSF48179">
    <property type="entry name" value="6-phosphogluconate dehydrogenase C-terminal domain-like"/>
    <property type="match status" value="1"/>
</dbReference>
<dbReference type="GO" id="GO:0051287">
    <property type="term" value="F:NAD binding"/>
    <property type="evidence" value="ECO:0007669"/>
    <property type="project" value="InterPro"/>
</dbReference>
<evidence type="ECO:0000256" key="7">
    <source>
        <dbReference type="ARBA" id="ARBA00049197"/>
    </source>
</evidence>
<dbReference type="PROSITE" id="PS00895">
    <property type="entry name" value="3_HYDROXYISOBUT_DH"/>
    <property type="match status" value="1"/>
</dbReference>
<dbReference type="InterPro" id="IPR006115">
    <property type="entry name" value="6PGDH_NADP-bd"/>
</dbReference>
<dbReference type="EMBL" id="JAPWDS010000005">
    <property type="protein sequence ID" value="KAJ5496632.1"/>
    <property type="molecule type" value="Genomic_DNA"/>
</dbReference>
<dbReference type="Proteomes" id="UP001149954">
    <property type="component" value="Unassembled WGS sequence"/>
</dbReference>
<dbReference type="InterPro" id="IPR029154">
    <property type="entry name" value="HIBADH-like_NADP-bd"/>
</dbReference>
<organism evidence="11 12">
    <name type="scientific">Penicillium fimorum</name>
    <dbReference type="NCBI Taxonomy" id="1882269"/>
    <lineage>
        <taxon>Eukaryota</taxon>
        <taxon>Fungi</taxon>
        <taxon>Dikarya</taxon>
        <taxon>Ascomycota</taxon>
        <taxon>Pezizomycotina</taxon>
        <taxon>Eurotiomycetes</taxon>
        <taxon>Eurotiomycetidae</taxon>
        <taxon>Eurotiales</taxon>
        <taxon>Aspergillaceae</taxon>
        <taxon>Penicillium</taxon>
    </lineage>
</organism>
<evidence type="ECO:0000259" key="9">
    <source>
        <dbReference type="Pfam" id="PF03446"/>
    </source>
</evidence>
<dbReference type="InterPro" id="IPR013328">
    <property type="entry name" value="6PGD_dom2"/>
</dbReference>
<dbReference type="GO" id="GO:0005739">
    <property type="term" value="C:mitochondrion"/>
    <property type="evidence" value="ECO:0007669"/>
    <property type="project" value="TreeGrafter"/>
</dbReference>
<dbReference type="GO" id="GO:0050661">
    <property type="term" value="F:NADP binding"/>
    <property type="evidence" value="ECO:0007669"/>
    <property type="project" value="InterPro"/>
</dbReference>
<comment type="pathway">
    <text evidence="1">Amino-acid degradation; L-valine degradation.</text>
</comment>
<dbReference type="InterPro" id="IPR015815">
    <property type="entry name" value="HIBADH-related"/>
</dbReference>
<feature type="domain" description="6-phosphogluconate dehydrogenase NADP-binding" evidence="9">
    <location>
        <begin position="121"/>
        <end position="199"/>
    </location>
</feature>
<dbReference type="Pfam" id="PF03446">
    <property type="entry name" value="NAD_binding_2"/>
    <property type="match status" value="2"/>
</dbReference>
<dbReference type="SUPFAM" id="SSF51735">
    <property type="entry name" value="NAD(P)-binding Rossmann-fold domains"/>
    <property type="match status" value="1"/>
</dbReference>
<accession>A0A9W9XP68</accession>
<sequence>MAALDFSKVGFIGLGAMGKHMVEHLATKLPNDSRIFLYDISSPPIDELVSRYPGKVIRNTSPRSVADNSVYPDLHIHKEMNDAHQQPSQITDNYLLHGSRRETCPLRISYPGNWCCSGTLHSKILIDCSTIDIATSLSIKNHITAHHPATSFYDAPVSGGTLGAKAGTIAFFLGCATDDPNLPRISELLCLMGTKVIPCGGPTSGLAAKLCNNYLSGLIAIASSEALNMGIRAGLDPRVLSNVIGAGTAANAICADYNPCPGVVAKAPSSKGYEGGFKVQLMKKDFGLAVELAKDVGANLVLGEKGLETYTAAAEDPKCRDRDSRVVFRFIGGDEEWKERLGDYLAV</sequence>
<comment type="similarity">
    <text evidence="2">Belongs to the HIBADH-related family. 3-hydroxyisobutyrate dehydrogenase subfamily.</text>
</comment>
<reference evidence="11" key="1">
    <citation type="submission" date="2022-12" db="EMBL/GenBank/DDBJ databases">
        <authorList>
            <person name="Petersen C."/>
        </authorList>
    </citation>
    <scope>NUCLEOTIDE SEQUENCE</scope>
    <source>
        <strain evidence="11">IBT 29495</strain>
    </source>
</reference>
<evidence type="ECO:0000256" key="3">
    <source>
        <dbReference type="ARBA" id="ARBA00012991"/>
    </source>
</evidence>
<comment type="catalytic activity">
    <reaction evidence="7">
        <text>3-hydroxy-2-methylpropanoate + NAD(+) = 2-methyl-3-oxopropanoate + NADH + H(+)</text>
        <dbReference type="Rhea" id="RHEA:17681"/>
        <dbReference type="ChEBI" id="CHEBI:11805"/>
        <dbReference type="ChEBI" id="CHEBI:15378"/>
        <dbReference type="ChEBI" id="CHEBI:57540"/>
        <dbReference type="ChEBI" id="CHEBI:57700"/>
        <dbReference type="ChEBI" id="CHEBI:57945"/>
        <dbReference type="EC" id="1.1.1.31"/>
    </reaction>
</comment>
<evidence type="ECO:0000256" key="2">
    <source>
        <dbReference type="ARBA" id="ARBA00006013"/>
    </source>
</evidence>
<dbReference type="FunFam" id="1.10.1040.10:FF:000006">
    <property type="entry name" value="3-hydroxyisobutyrate dehydrogenase"/>
    <property type="match status" value="1"/>
</dbReference>
<evidence type="ECO:0000313" key="11">
    <source>
        <dbReference type="EMBL" id="KAJ5496632.1"/>
    </source>
</evidence>
<feature type="domain" description="3-hydroxyisobutyrate dehydrogenase-like NAD-binding" evidence="10">
    <location>
        <begin position="204"/>
        <end position="323"/>
    </location>
</feature>
<evidence type="ECO:0000256" key="8">
    <source>
        <dbReference type="PIRSR" id="PIRSR000103-1"/>
    </source>
</evidence>
<name>A0A9W9XP68_9EURO</name>
<proteinExistence type="inferred from homology"/>
<dbReference type="GO" id="GO:0006574">
    <property type="term" value="P:L-valine catabolic process"/>
    <property type="evidence" value="ECO:0007669"/>
    <property type="project" value="TreeGrafter"/>
</dbReference>
<keyword evidence="4" id="KW-0101">Branched-chain amino acid catabolism</keyword>
<dbReference type="OrthoDB" id="21615at2759"/>
<dbReference type="AlphaFoldDB" id="A0A9W9XP68"/>
<evidence type="ECO:0000256" key="1">
    <source>
        <dbReference type="ARBA" id="ARBA00005109"/>
    </source>
</evidence>
<dbReference type="PIRSF" id="PIRSF000103">
    <property type="entry name" value="HIBADH"/>
    <property type="match status" value="1"/>
</dbReference>